<gene>
    <name evidence="1" type="ORF">BDR25DRAFT_362281</name>
</gene>
<protein>
    <submittedName>
        <fullName evidence="1">Uncharacterized protein</fullName>
    </submittedName>
</protein>
<reference evidence="1" key="1">
    <citation type="journal article" date="2020" name="Stud. Mycol.">
        <title>101 Dothideomycetes genomes: a test case for predicting lifestyles and emergence of pathogens.</title>
        <authorList>
            <person name="Haridas S."/>
            <person name="Albert R."/>
            <person name="Binder M."/>
            <person name="Bloem J."/>
            <person name="Labutti K."/>
            <person name="Salamov A."/>
            <person name="Andreopoulos B."/>
            <person name="Baker S."/>
            <person name="Barry K."/>
            <person name="Bills G."/>
            <person name="Bluhm B."/>
            <person name="Cannon C."/>
            <person name="Castanera R."/>
            <person name="Culley D."/>
            <person name="Daum C."/>
            <person name="Ezra D."/>
            <person name="Gonzalez J."/>
            <person name="Henrissat B."/>
            <person name="Kuo A."/>
            <person name="Liang C."/>
            <person name="Lipzen A."/>
            <person name="Lutzoni F."/>
            <person name="Magnuson J."/>
            <person name="Mondo S."/>
            <person name="Nolan M."/>
            <person name="Ohm R."/>
            <person name="Pangilinan J."/>
            <person name="Park H.-J."/>
            <person name="Ramirez L."/>
            <person name="Alfaro M."/>
            <person name="Sun H."/>
            <person name="Tritt A."/>
            <person name="Yoshinaga Y."/>
            <person name="Zwiers L.-H."/>
            <person name="Turgeon B."/>
            <person name="Goodwin S."/>
            <person name="Spatafora J."/>
            <person name="Crous P."/>
            <person name="Grigoriev I."/>
        </authorList>
    </citation>
    <scope>NUCLEOTIDE SEQUENCE</scope>
    <source>
        <strain evidence="1">ATCC 200398</strain>
    </source>
</reference>
<dbReference type="Proteomes" id="UP000799755">
    <property type="component" value="Unassembled WGS sequence"/>
</dbReference>
<comment type="caution">
    <text evidence="1">The sequence shown here is derived from an EMBL/GenBank/DDBJ whole genome shotgun (WGS) entry which is preliminary data.</text>
</comment>
<accession>A0ACB6QCN1</accession>
<keyword evidence="2" id="KW-1185">Reference proteome</keyword>
<sequence>MVSVRPPPRATLLLLEALRRVYPAPLGRRWSASSRYALREQTFVLALYLSNAQPICYRNCGISSQLTLLEFSEETLTYCASAVSLLHCRRIIHYFLSQHAVAYLFVL</sequence>
<evidence type="ECO:0000313" key="2">
    <source>
        <dbReference type="Proteomes" id="UP000799755"/>
    </source>
</evidence>
<evidence type="ECO:0000313" key="1">
    <source>
        <dbReference type="EMBL" id="KAF2463867.1"/>
    </source>
</evidence>
<name>A0ACB6QCN1_9PLEO</name>
<proteinExistence type="predicted"/>
<dbReference type="EMBL" id="MU003544">
    <property type="protein sequence ID" value="KAF2463867.1"/>
    <property type="molecule type" value="Genomic_DNA"/>
</dbReference>
<organism evidence="1 2">
    <name type="scientific">Lindgomyces ingoldianus</name>
    <dbReference type="NCBI Taxonomy" id="673940"/>
    <lineage>
        <taxon>Eukaryota</taxon>
        <taxon>Fungi</taxon>
        <taxon>Dikarya</taxon>
        <taxon>Ascomycota</taxon>
        <taxon>Pezizomycotina</taxon>
        <taxon>Dothideomycetes</taxon>
        <taxon>Pleosporomycetidae</taxon>
        <taxon>Pleosporales</taxon>
        <taxon>Lindgomycetaceae</taxon>
        <taxon>Lindgomyces</taxon>
    </lineage>
</organism>